<keyword evidence="4" id="KW-1185">Reference proteome</keyword>
<keyword evidence="1" id="KW-0479">Metal-binding</keyword>
<keyword evidence="1" id="KW-0863">Zinc-finger</keyword>
<name>A0ABT9CHS4_9BACL</name>
<dbReference type="InterPro" id="IPR007527">
    <property type="entry name" value="Znf_SWIM"/>
</dbReference>
<reference evidence="3 4" key="1">
    <citation type="submission" date="2023-07" db="EMBL/GenBank/DDBJ databases">
        <title>Paenibacillus sp. JX-17 nov. isolated from soil.</title>
        <authorList>
            <person name="Wan Y."/>
            <person name="Liu B."/>
        </authorList>
    </citation>
    <scope>NUCLEOTIDE SEQUENCE [LARGE SCALE GENOMIC DNA]</scope>
    <source>
        <strain evidence="3 4">JX-17</strain>
    </source>
</reference>
<dbReference type="Pfam" id="PF04434">
    <property type="entry name" value="SWIM"/>
    <property type="match status" value="1"/>
</dbReference>
<evidence type="ECO:0000256" key="1">
    <source>
        <dbReference type="PROSITE-ProRule" id="PRU00325"/>
    </source>
</evidence>
<organism evidence="3 4">
    <name type="scientific">Paenibacillus lacisoli</name>
    <dbReference type="NCBI Taxonomy" id="3064525"/>
    <lineage>
        <taxon>Bacteria</taxon>
        <taxon>Bacillati</taxon>
        <taxon>Bacillota</taxon>
        <taxon>Bacilli</taxon>
        <taxon>Bacillales</taxon>
        <taxon>Paenibacillaceae</taxon>
        <taxon>Paenibacillus</taxon>
    </lineage>
</organism>
<evidence type="ECO:0000259" key="2">
    <source>
        <dbReference type="PROSITE" id="PS50966"/>
    </source>
</evidence>
<accession>A0ABT9CHS4</accession>
<evidence type="ECO:0000313" key="3">
    <source>
        <dbReference type="EMBL" id="MDO7908184.1"/>
    </source>
</evidence>
<dbReference type="Proteomes" id="UP001240171">
    <property type="component" value="Unassembled WGS sequence"/>
</dbReference>
<dbReference type="RefSeq" id="WP_305025408.1">
    <property type="nucleotide sequence ID" value="NZ_JAUQTB010000013.1"/>
</dbReference>
<dbReference type="EMBL" id="JAUQTB010000013">
    <property type="protein sequence ID" value="MDO7908184.1"/>
    <property type="molecule type" value="Genomic_DNA"/>
</dbReference>
<gene>
    <name evidence="3" type="ORF">Q5741_17410</name>
</gene>
<comment type="caution">
    <text evidence="3">The sequence shown here is derived from an EMBL/GenBank/DDBJ whole genome shotgun (WGS) entry which is preliminary data.</text>
</comment>
<dbReference type="PROSITE" id="PS50966">
    <property type="entry name" value="ZF_SWIM"/>
    <property type="match status" value="1"/>
</dbReference>
<feature type="domain" description="SWIM-type" evidence="2">
    <location>
        <begin position="61"/>
        <end position="94"/>
    </location>
</feature>
<evidence type="ECO:0000313" key="4">
    <source>
        <dbReference type="Proteomes" id="UP001240171"/>
    </source>
</evidence>
<keyword evidence="1" id="KW-0862">Zinc</keyword>
<protein>
    <recommendedName>
        <fullName evidence="2">SWIM-type domain-containing protein</fullName>
    </recommendedName>
</protein>
<sequence>MLPIYMMDDSQWRALLQDTAAAINDLTIKRGFQYFKQGRVRQFSMPDAGQIQAVVQGSEDYNVVLNLDELPESRCACPIQQNCKHIAAVLMEYADRQNRPVTSIVNVNSTALFQSAGKPGLAARSGMTAGKAAPAAGTGAGSQAPVSALHSKAALFVQFKVLAESLPERPIAAWHELFQRCIDAAGVGSSNTYFTESALNSLMAIKPPLSGGMEQLYQLHIRLFLLGRLVPRQRPAGTPGSTYMGYHTQMAADEIKTAIDGLLQEGLDAAVDMEAALKHPVAEAESPVTNNSSLVGARIQETLDDLRDQMLSQYRQLEYYPSIYYGIWQFWISPRVHGKPLYREELDKLQQAGSSLEEVPASARLPLHLAAAWMHFYLDEDDLALAELQTADRTHSLRFPPEQLLPFTRRLAENQAWSRLPAWLEGIAPLLSGVRSGQLKEYTAQWLICAEQVPGAEALMWSALRGMLPSTATIYQELLLARGRWREWMDYQLSAGKEPLEYRVTELQPLEKEAPELLLPFYHQAVERYVLQKNRSSYKSAVKLLKRLAKLYKKLKQQERWDAYIEGFAVRHSRLRALQEEIRKGKLLS</sequence>
<proteinExistence type="predicted"/>